<comment type="subcellular location">
    <subcellularLocation>
        <location evidence="2">Chromosome</location>
    </subcellularLocation>
    <subcellularLocation>
        <location evidence="1">Nucleus</location>
    </subcellularLocation>
</comment>
<dbReference type="PANTHER" id="PTHR11467">
    <property type="entry name" value="HISTONE H1"/>
    <property type="match status" value="1"/>
</dbReference>
<dbReference type="GO" id="GO:0005730">
    <property type="term" value="C:nucleolus"/>
    <property type="evidence" value="ECO:0007669"/>
    <property type="project" value="TreeGrafter"/>
</dbReference>
<dbReference type="InterPro" id="IPR017956">
    <property type="entry name" value="AT_hook_DNA-bd_motif"/>
</dbReference>
<dbReference type="InterPro" id="IPR005819">
    <property type="entry name" value="H1/H5"/>
</dbReference>
<dbReference type="KEGG" id="qsa:O6P43_008489"/>
<dbReference type="Proteomes" id="UP001163823">
    <property type="component" value="Chromosome 4"/>
</dbReference>
<dbReference type="Gene3D" id="1.10.10.10">
    <property type="entry name" value="Winged helix-like DNA-binding domain superfamily/Winged helix DNA-binding domain"/>
    <property type="match status" value="1"/>
</dbReference>
<dbReference type="SUPFAM" id="SSF46785">
    <property type="entry name" value="Winged helix' DNA-binding domain"/>
    <property type="match status" value="1"/>
</dbReference>
<evidence type="ECO:0000256" key="6">
    <source>
        <dbReference type="SAM" id="MobiDB-lite"/>
    </source>
</evidence>
<dbReference type="FunFam" id="1.10.10.10:FF:000637">
    <property type="entry name" value="Histone H1.2"/>
    <property type="match status" value="1"/>
</dbReference>
<dbReference type="GO" id="GO:0006334">
    <property type="term" value="P:nucleosome assembly"/>
    <property type="evidence" value="ECO:0007669"/>
    <property type="project" value="InterPro"/>
</dbReference>
<keyword evidence="3" id="KW-0158">Chromosome</keyword>
<sequence>MDSIPIRTANDTAAVPATPVFPAVNAVEVDNHIAHAANATPNATPTVDHPPYAEMICTAIEALKEKNGSSRRAIAKYIEQVYPGLPPTHSALLTHHLKRLKNNGLLVMVKKSYKLPKSDPLPSGSQRGRGRPPKPKIQTQPQSESIINAHKNPDEVFAALGLVDEPTVSQKRSPGRPRKTGVVEVEATGHAAPAPAVRKTGRGRKPVPKIGTGIPWLPKRPGRPPKPKSVSTISNSLKRRPGRPPKTQLAVIPFIPPSHSVPTSISSIPASPIVSNSPAPGAPVVPTPKSRGRPKKNATPAVGPEVGVDSSRKHQGRAAAGVRVPKSPTGRPVGRPKKKAQSTTASATDSQLVIQDLMWKLGYFQSKVKDVVGVLKPQLTNESPITAFTAIHELELLATMDLNAPSRDGMQQQHPFPEPDPEPQPQTQPQLHHPQQNLSQPYTQP</sequence>
<dbReference type="Pfam" id="PF00538">
    <property type="entry name" value="Linker_histone"/>
    <property type="match status" value="1"/>
</dbReference>
<dbReference type="EMBL" id="JARAOO010000004">
    <property type="protein sequence ID" value="KAJ7970279.1"/>
    <property type="molecule type" value="Genomic_DNA"/>
</dbReference>
<dbReference type="PRINTS" id="PR00929">
    <property type="entry name" value="ATHOOK"/>
</dbReference>
<comment type="caution">
    <text evidence="8">The sequence shown here is derived from an EMBL/GenBank/DDBJ whole genome shotgun (WGS) entry which is preliminary data.</text>
</comment>
<feature type="compositionally biased region" description="Pro residues" evidence="6">
    <location>
        <begin position="416"/>
        <end position="426"/>
    </location>
</feature>
<dbReference type="GO" id="GO:0045910">
    <property type="term" value="P:negative regulation of DNA recombination"/>
    <property type="evidence" value="ECO:0007669"/>
    <property type="project" value="TreeGrafter"/>
</dbReference>
<feature type="region of interest" description="Disordered" evidence="6">
    <location>
        <begin position="191"/>
        <end position="349"/>
    </location>
</feature>
<dbReference type="SMART" id="SM00526">
    <property type="entry name" value="H15"/>
    <property type="match status" value="1"/>
</dbReference>
<dbReference type="GO" id="GO:0003690">
    <property type="term" value="F:double-stranded DNA binding"/>
    <property type="evidence" value="ECO:0007669"/>
    <property type="project" value="TreeGrafter"/>
</dbReference>
<evidence type="ECO:0000313" key="8">
    <source>
        <dbReference type="EMBL" id="KAJ7970279.1"/>
    </source>
</evidence>
<organism evidence="8 9">
    <name type="scientific">Quillaja saponaria</name>
    <name type="common">Soap bark tree</name>
    <dbReference type="NCBI Taxonomy" id="32244"/>
    <lineage>
        <taxon>Eukaryota</taxon>
        <taxon>Viridiplantae</taxon>
        <taxon>Streptophyta</taxon>
        <taxon>Embryophyta</taxon>
        <taxon>Tracheophyta</taxon>
        <taxon>Spermatophyta</taxon>
        <taxon>Magnoliopsida</taxon>
        <taxon>eudicotyledons</taxon>
        <taxon>Gunneridae</taxon>
        <taxon>Pentapetalae</taxon>
        <taxon>rosids</taxon>
        <taxon>fabids</taxon>
        <taxon>Fabales</taxon>
        <taxon>Quillajaceae</taxon>
        <taxon>Quillaja</taxon>
    </lineage>
</organism>
<feature type="region of interest" description="Disordered" evidence="6">
    <location>
        <begin position="403"/>
        <end position="445"/>
    </location>
</feature>
<evidence type="ECO:0000256" key="3">
    <source>
        <dbReference type="ARBA" id="ARBA00022454"/>
    </source>
</evidence>
<protein>
    <submittedName>
        <fullName evidence="8">HMG-Y-related protein A</fullName>
    </submittedName>
</protein>
<reference evidence="8" key="1">
    <citation type="journal article" date="2023" name="Science">
        <title>Elucidation of the pathway for biosynthesis of saponin adjuvants from the soapbark tree.</title>
        <authorList>
            <person name="Reed J."/>
            <person name="Orme A."/>
            <person name="El-Demerdash A."/>
            <person name="Owen C."/>
            <person name="Martin L.B.B."/>
            <person name="Misra R.C."/>
            <person name="Kikuchi S."/>
            <person name="Rejzek M."/>
            <person name="Martin A.C."/>
            <person name="Harkess A."/>
            <person name="Leebens-Mack J."/>
            <person name="Louveau T."/>
            <person name="Stephenson M.J."/>
            <person name="Osbourn A."/>
        </authorList>
    </citation>
    <scope>NUCLEOTIDE SEQUENCE</scope>
    <source>
        <strain evidence="8">S10</strain>
    </source>
</reference>
<keyword evidence="9" id="KW-1185">Reference proteome</keyword>
<dbReference type="AlphaFoldDB" id="A0AAD7M5D4"/>
<dbReference type="SMART" id="SM00384">
    <property type="entry name" value="AT_hook"/>
    <property type="match status" value="5"/>
</dbReference>
<dbReference type="InterPro" id="IPR005818">
    <property type="entry name" value="Histone_H1/H5_H15"/>
</dbReference>
<dbReference type="GO" id="GO:0030261">
    <property type="term" value="P:chromosome condensation"/>
    <property type="evidence" value="ECO:0007669"/>
    <property type="project" value="TreeGrafter"/>
</dbReference>
<feature type="compositionally biased region" description="Low complexity" evidence="6">
    <location>
        <begin position="260"/>
        <end position="279"/>
    </location>
</feature>
<evidence type="ECO:0000256" key="2">
    <source>
        <dbReference type="ARBA" id="ARBA00004286"/>
    </source>
</evidence>
<dbReference type="InterPro" id="IPR036390">
    <property type="entry name" value="WH_DNA-bd_sf"/>
</dbReference>
<evidence type="ECO:0000259" key="7">
    <source>
        <dbReference type="PROSITE" id="PS51504"/>
    </source>
</evidence>
<dbReference type="CDD" id="cd00073">
    <property type="entry name" value="H15"/>
    <property type="match status" value="1"/>
</dbReference>
<keyword evidence="5" id="KW-0539">Nucleus</keyword>
<dbReference type="PRINTS" id="PR00624">
    <property type="entry name" value="HISTONEH5"/>
</dbReference>
<name>A0AAD7M5D4_QUISA</name>
<gene>
    <name evidence="8" type="ORF">O6P43_008489</name>
</gene>
<feature type="region of interest" description="Disordered" evidence="6">
    <location>
        <begin position="115"/>
        <end position="142"/>
    </location>
</feature>
<feature type="compositionally biased region" description="Low complexity" evidence="6">
    <location>
        <begin position="427"/>
        <end position="445"/>
    </location>
</feature>
<evidence type="ECO:0000256" key="5">
    <source>
        <dbReference type="ARBA" id="ARBA00023242"/>
    </source>
</evidence>
<dbReference type="InterPro" id="IPR036388">
    <property type="entry name" value="WH-like_DNA-bd_sf"/>
</dbReference>
<dbReference type="PROSITE" id="PS51504">
    <property type="entry name" value="H15"/>
    <property type="match status" value="1"/>
</dbReference>
<dbReference type="GO" id="GO:0030527">
    <property type="term" value="F:structural constituent of chromatin"/>
    <property type="evidence" value="ECO:0007669"/>
    <property type="project" value="InterPro"/>
</dbReference>
<evidence type="ECO:0000256" key="4">
    <source>
        <dbReference type="ARBA" id="ARBA00023125"/>
    </source>
</evidence>
<proteinExistence type="predicted"/>
<dbReference type="PANTHER" id="PTHR11467:SF29">
    <property type="entry name" value="OS03G0711600 PROTEIN"/>
    <property type="match status" value="1"/>
</dbReference>
<accession>A0AAD7M5D4</accession>
<evidence type="ECO:0000256" key="1">
    <source>
        <dbReference type="ARBA" id="ARBA00004123"/>
    </source>
</evidence>
<feature type="domain" description="H15" evidence="7">
    <location>
        <begin position="48"/>
        <end position="117"/>
    </location>
</feature>
<evidence type="ECO:0000313" key="9">
    <source>
        <dbReference type="Proteomes" id="UP001163823"/>
    </source>
</evidence>
<dbReference type="GO" id="GO:0031492">
    <property type="term" value="F:nucleosomal DNA binding"/>
    <property type="evidence" value="ECO:0007669"/>
    <property type="project" value="TreeGrafter"/>
</dbReference>
<dbReference type="GO" id="GO:0000786">
    <property type="term" value="C:nucleosome"/>
    <property type="evidence" value="ECO:0007669"/>
    <property type="project" value="InterPro"/>
</dbReference>
<keyword evidence="4" id="KW-0238">DNA-binding</keyword>